<comment type="function">
    <text evidence="7">Functions as a peptidoglycan terminase that cleaves nascent peptidoglycan strands endolytically to terminate their elongation.</text>
</comment>
<dbReference type="CDD" id="cd08010">
    <property type="entry name" value="MltG_like"/>
    <property type="match status" value="1"/>
</dbReference>
<evidence type="ECO:0000313" key="10">
    <source>
        <dbReference type="Proteomes" id="UP000028531"/>
    </source>
</evidence>
<dbReference type="Proteomes" id="UP000028531">
    <property type="component" value="Unassembled WGS sequence"/>
</dbReference>
<keyword evidence="5 7" id="KW-0456">Lyase</keyword>
<evidence type="ECO:0000313" key="11">
    <source>
        <dbReference type="Proteomes" id="UP000239997"/>
    </source>
</evidence>
<dbReference type="NCBIfam" id="TIGR00247">
    <property type="entry name" value="endolytic transglycosylase MltG"/>
    <property type="match status" value="1"/>
</dbReference>
<dbReference type="GO" id="GO:0009252">
    <property type="term" value="P:peptidoglycan biosynthetic process"/>
    <property type="evidence" value="ECO:0007669"/>
    <property type="project" value="UniProtKB-UniRule"/>
</dbReference>
<keyword evidence="4 7" id="KW-0472">Membrane</keyword>
<evidence type="ECO:0000256" key="3">
    <source>
        <dbReference type="ARBA" id="ARBA00022989"/>
    </source>
</evidence>
<dbReference type="AlphaFoldDB" id="A0A084JY92"/>
<keyword evidence="11" id="KW-1185">Reference proteome</keyword>
<accession>A0A084JY92</accession>
<protein>
    <recommendedName>
        <fullName evidence="7">Endolytic murein transglycosylase</fullName>
        <ecNumber evidence="7">4.2.2.29</ecNumber>
    </recommendedName>
    <alternativeName>
        <fullName evidence="7">Peptidoglycan lytic transglycosylase</fullName>
    </alternativeName>
    <alternativeName>
        <fullName evidence="7">Peptidoglycan polymerization terminase</fullName>
    </alternativeName>
</protein>
<keyword evidence="1 7" id="KW-1003">Cell membrane</keyword>
<reference evidence="8 10" key="1">
    <citation type="submission" date="2014-07" db="EMBL/GenBank/DDBJ databases">
        <title>Draft genome sequence of Nonlabens ulvanivorans, an ulvan degrading bacterium.</title>
        <authorList>
            <person name="Kopel M."/>
            <person name="Helbert W."/>
            <person name="Henrissat B."/>
            <person name="Doniger T."/>
            <person name="Banin E."/>
        </authorList>
    </citation>
    <scope>NUCLEOTIDE SEQUENCE [LARGE SCALE GENOMIC DNA]</scope>
    <source>
        <strain evidence="8 10">PLR</strain>
    </source>
</reference>
<dbReference type="RefSeq" id="WP_036581828.1">
    <property type="nucleotide sequence ID" value="NZ_JPJI01000026.1"/>
</dbReference>
<dbReference type="EC" id="4.2.2.29" evidence="7"/>
<dbReference type="EMBL" id="JPJI01000026">
    <property type="protein sequence ID" value="KEZ93926.1"/>
    <property type="molecule type" value="Genomic_DNA"/>
</dbReference>
<dbReference type="GO" id="GO:0008932">
    <property type="term" value="F:lytic endotransglycosylase activity"/>
    <property type="evidence" value="ECO:0007669"/>
    <property type="project" value="UniProtKB-UniRule"/>
</dbReference>
<dbReference type="EMBL" id="PVNA01000002">
    <property type="protein sequence ID" value="PRX14542.1"/>
    <property type="molecule type" value="Genomic_DNA"/>
</dbReference>
<comment type="similarity">
    <text evidence="7">Belongs to the transglycosylase MltG family.</text>
</comment>
<reference evidence="9 11" key="2">
    <citation type="submission" date="2018-03" db="EMBL/GenBank/DDBJ databases">
        <title>Genomic Encyclopedia of Archaeal and Bacterial Type Strains, Phase II (KMG-II): from individual species to whole genera.</title>
        <authorList>
            <person name="Goeker M."/>
        </authorList>
    </citation>
    <scope>NUCLEOTIDE SEQUENCE [LARGE SCALE GENOMIC DNA]</scope>
    <source>
        <strain evidence="9 11">DSM 22727</strain>
    </source>
</reference>
<dbReference type="PANTHER" id="PTHR30518:SF2">
    <property type="entry name" value="ENDOLYTIC MUREIN TRANSGLYCOSYLASE"/>
    <property type="match status" value="1"/>
</dbReference>
<dbReference type="PANTHER" id="PTHR30518">
    <property type="entry name" value="ENDOLYTIC MUREIN TRANSGLYCOSYLASE"/>
    <property type="match status" value="1"/>
</dbReference>
<organism evidence="8 10">
    <name type="scientific">Nonlabens ulvanivorans</name>
    <name type="common">Persicivirga ulvanivorans</name>
    <dbReference type="NCBI Taxonomy" id="906888"/>
    <lineage>
        <taxon>Bacteria</taxon>
        <taxon>Pseudomonadati</taxon>
        <taxon>Bacteroidota</taxon>
        <taxon>Flavobacteriia</taxon>
        <taxon>Flavobacteriales</taxon>
        <taxon>Flavobacteriaceae</taxon>
        <taxon>Nonlabens</taxon>
    </lineage>
</organism>
<dbReference type="HAMAP" id="MF_02065">
    <property type="entry name" value="MltG"/>
    <property type="match status" value="1"/>
</dbReference>
<dbReference type="Proteomes" id="UP000239997">
    <property type="component" value="Unassembled WGS sequence"/>
</dbReference>
<comment type="caution">
    <text evidence="8">The sequence shown here is derived from an EMBL/GenBank/DDBJ whole genome shotgun (WGS) entry which is preliminary data.</text>
</comment>
<dbReference type="InterPro" id="IPR003770">
    <property type="entry name" value="MLTG-like"/>
</dbReference>
<evidence type="ECO:0000256" key="1">
    <source>
        <dbReference type="ARBA" id="ARBA00022475"/>
    </source>
</evidence>
<dbReference type="Gene3D" id="3.30.160.60">
    <property type="entry name" value="Classic Zinc Finger"/>
    <property type="match status" value="1"/>
</dbReference>
<name>A0A084JY92_NONUL</name>
<evidence type="ECO:0000313" key="9">
    <source>
        <dbReference type="EMBL" id="PRX14542.1"/>
    </source>
</evidence>
<evidence type="ECO:0000256" key="6">
    <source>
        <dbReference type="ARBA" id="ARBA00023316"/>
    </source>
</evidence>
<evidence type="ECO:0000256" key="2">
    <source>
        <dbReference type="ARBA" id="ARBA00022692"/>
    </source>
</evidence>
<gene>
    <name evidence="7" type="primary">mltG</name>
    <name evidence="8" type="ORF">IL45_06960</name>
    <name evidence="9" type="ORF">LY02_01573</name>
</gene>
<proteinExistence type="inferred from homology"/>
<comment type="catalytic activity">
    <reaction evidence="7">
        <text>a peptidoglycan chain = a peptidoglycan chain with N-acetyl-1,6-anhydromuramyl-[peptide] at the reducing end + a peptidoglycan chain with N-acetylglucosamine at the non-reducing end.</text>
        <dbReference type="EC" id="4.2.2.29"/>
    </reaction>
</comment>
<keyword evidence="6 7" id="KW-0961">Cell wall biogenesis/degradation</keyword>
<evidence type="ECO:0000256" key="5">
    <source>
        <dbReference type="ARBA" id="ARBA00023239"/>
    </source>
</evidence>
<keyword evidence="2 7" id="KW-0812">Transmembrane</keyword>
<sequence>MNKYKNVIVGVALVGLIAMSLFAFKVYSTFFSANTNFEAQTFEVFIPSTADYNAAFMLVADAVEDRDAFHETAVRKGYNSNVKPGHYILKKGMSNNDIINTIRSQNQPVKVRFNNQERLENLAGRLAQQVEPDSLTLLKVMKDSAFLKEHGFTEETALTMYLSNSYDCYWNTSAVKLRDKMLSAYKNFWNEDRLAKAKKIDLTPQEVYTLASIVQKETAKVDERPRVAGVYMNRLNRGIKLDADPTVIYAKKLKEKDFSQIIKRVLYVDLTIDSPYNTYKYASLPPGPIITPDLNAIDAVLNYERHGYYYFVANVENFGYHKFAKTLSQHNANAAAYRRWVSRQGINR</sequence>
<keyword evidence="3 7" id="KW-1133">Transmembrane helix</keyword>
<dbReference type="Pfam" id="PF02618">
    <property type="entry name" value="YceG"/>
    <property type="match status" value="1"/>
</dbReference>
<dbReference type="Gene3D" id="3.30.1490.480">
    <property type="entry name" value="Endolytic murein transglycosylase"/>
    <property type="match status" value="1"/>
</dbReference>
<dbReference type="OrthoDB" id="9814591at2"/>
<feature type="site" description="Important for catalytic activity" evidence="7">
    <location>
        <position position="217"/>
    </location>
</feature>
<evidence type="ECO:0000256" key="7">
    <source>
        <dbReference type="HAMAP-Rule" id="MF_02065"/>
    </source>
</evidence>
<dbReference type="GO" id="GO:0071555">
    <property type="term" value="P:cell wall organization"/>
    <property type="evidence" value="ECO:0007669"/>
    <property type="project" value="UniProtKB-KW"/>
</dbReference>
<dbReference type="GO" id="GO:0005886">
    <property type="term" value="C:plasma membrane"/>
    <property type="evidence" value="ECO:0007669"/>
    <property type="project" value="UniProtKB-UniRule"/>
</dbReference>
<evidence type="ECO:0000256" key="4">
    <source>
        <dbReference type="ARBA" id="ARBA00023136"/>
    </source>
</evidence>
<evidence type="ECO:0000313" key="8">
    <source>
        <dbReference type="EMBL" id="KEZ93926.1"/>
    </source>
</evidence>